<name>A0A9D1U986_9BACT</name>
<feature type="signal peptide" evidence="8">
    <location>
        <begin position="1"/>
        <end position="24"/>
    </location>
</feature>
<dbReference type="EMBL" id="DXGI01000327">
    <property type="protein sequence ID" value="HIW79212.1"/>
    <property type="molecule type" value="Genomic_DNA"/>
</dbReference>
<feature type="active site" description="Proton donor/acceptor" evidence="7">
    <location>
        <position position="124"/>
    </location>
</feature>
<feature type="chain" id="PRO_5039041141" evidence="8">
    <location>
        <begin position="25"/>
        <end position="288"/>
    </location>
</feature>
<evidence type="ECO:0000256" key="6">
    <source>
        <dbReference type="ARBA" id="ARBA00023316"/>
    </source>
</evidence>
<reference evidence="10" key="2">
    <citation type="submission" date="2021-04" db="EMBL/GenBank/DDBJ databases">
        <authorList>
            <person name="Gilroy R."/>
        </authorList>
    </citation>
    <scope>NUCLEOTIDE SEQUENCE</scope>
    <source>
        <strain evidence="10">ChiSxjej5B17-1746</strain>
    </source>
</reference>
<evidence type="ECO:0000256" key="4">
    <source>
        <dbReference type="ARBA" id="ARBA00022960"/>
    </source>
</evidence>
<dbReference type="PROSITE" id="PS52029">
    <property type="entry name" value="LD_TPASE"/>
    <property type="match status" value="1"/>
</dbReference>
<dbReference type="InterPro" id="IPR038063">
    <property type="entry name" value="Transpep_catalytic_dom"/>
</dbReference>
<dbReference type="AlphaFoldDB" id="A0A9D1U986"/>
<dbReference type="PANTHER" id="PTHR36699">
    <property type="entry name" value="LD-TRANSPEPTIDASE"/>
    <property type="match status" value="1"/>
</dbReference>
<comment type="caution">
    <text evidence="10">The sequence shown here is derived from an EMBL/GenBank/DDBJ whole genome shotgun (WGS) entry which is preliminary data.</text>
</comment>
<keyword evidence="5 7" id="KW-0573">Peptidoglycan synthesis</keyword>
<evidence type="ECO:0000259" key="9">
    <source>
        <dbReference type="PROSITE" id="PS52029"/>
    </source>
</evidence>
<comment type="pathway">
    <text evidence="1 7">Cell wall biogenesis; peptidoglycan biosynthesis.</text>
</comment>
<dbReference type="GO" id="GO:0008360">
    <property type="term" value="P:regulation of cell shape"/>
    <property type="evidence" value="ECO:0007669"/>
    <property type="project" value="UniProtKB-UniRule"/>
</dbReference>
<gene>
    <name evidence="10" type="ORF">H9874_08725</name>
</gene>
<feature type="domain" description="L,D-TPase catalytic" evidence="9">
    <location>
        <begin position="36"/>
        <end position="162"/>
    </location>
</feature>
<dbReference type="GO" id="GO:0016740">
    <property type="term" value="F:transferase activity"/>
    <property type="evidence" value="ECO:0007669"/>
    <property type="project" value="UniProtKB-KW"/>
</dbReference>
<dbReference type="CDD" id="cd16913">
    <property type="entry name" value="YkuD_like"/>
    <property type="match status" value="1"/>
</dbReference>
<dbReference type="Proteomes" id="UP000824264">
    <property type="component" value="Unassembled WGS sequence"/>
</dbReference>
<proteinExistence type="inferred from homology"/>
<dbReference type="PANTHER" id="PTHR36699:SF1">
    <property type="entry name" value="L,D-TRANSPEPTIDASE YAFK-RELATED"/>
    <property type="match status" value="1"/>
</dbReference>
<dbReference type="GO" id="GO:0009252">
    <property type="term" value="P:peptidoglycan biosynthetic process"/>
    <property type="evidence" value="ECO:0007669"/>
    <property type="project" value="UniProtKB-KW"/>
</dbReference>
<feature type="active site" description="Nucleophile" evidence="7">
    <location>
        <position position="138"/>
    </location>
</feature>
<evidence type="ECO:0000256" key="8">
    <source>
        <dbReference type="SAM" id="SignalP"/>
    </source>
</evidence>
<reference evidence="10" key="1">
    <citation type="journal article" date="2021" name="PeerJ">
        <title>Extensive microbial diversity within the chicken gut microbiome revealed by metagenomics and culture.</title>
        <authorList>
            <person name="Gilroy R."/>
            <person name="Ravi A."/>
            <person name="Getino M."/>
            <person name="Pursley I."/>
            <person name="Horton D.L."/>
            <person name="Alikhan N.F."/>
            <person name="Baker D."/>
            <person name="Gharbi K."/>
            <person name="Hall N."/>
            <person name="Watson M."/>
            <person name="Adriaenssens E.M."/>
            <person name="Foster-Nyarko E."/>
            <person name="Jarju S."/>
            <person name="Secka A."/>
            <person name="Antonio M."/>
            <person name="Oren A."/>
            <person name="Chaudhuri R.R."/>
            <person name="La Ragione R."/>
            <person name="Hildebrand F."/>
            <person name="Pallen M.J."/>
        </authorList>
    </citation>
    <scope>NUCLEOTIDE SEQUENCE</scope>
    <source>
        <strain evidence="10">ChiSxjej5B17-1746</strain>
    </source>
</reference>
<dbReference type="Pfam" id="PF03734">
    <property type="entry name" value="YkuD"/>
    <property type="match status" value="1"/>
</dbReference>
<evidence type="ECO:0000256" key="2">
    <source>
        <dbReference type="ARBA" id="ARBA00005992"/>
    </source>
</evidence>
<accession>A0A9D1U986</accession>
<organism evidence="10 11">
    <name type="scientific">Candidatus Bilophila faecipullorum</name>
    <dbReference type="NCBI Taxonomy" id="2838482"/>
    <lineage>
        <taxon>Bacteria</taxon>
        <taxon>Pseudomonadati</taxon>
        <taxon>Thermodesulfobacteriota</taxon>
        <taxon>Desulfovibrionia</taxon>
        <taxon>Desulfovibrionales</taxon>
        <taxon>Desulfovibrionaceae</taxon>
        <taxon>Bilophila</taxon>
    </lineage>
</organism>
<keyword evidence="6 7" id="KW-0961">Cell wall biogenesis/degradation</keyword>
<dbReference type="Gene3D" id="2.40.440.10">
    <property type="entry name" value="L,D-transpeptidase catalytic domain-like"/>
    <property type="match status" value="1"/>
</dbReference>
<keyword evidence="8" id="KW-0732">Signal</keyword>
<evidence type="ECO:0000313" key="11">
    <source>
        <dbReference type="Proteomes" id="UP000824264"/>
    </source>
</evidence>
<evidence type="ECO:0000256" key="5">
    <source>
        <dbReference type="ARBA" id="ARBA00022984"/>
    </source>
</evidence>
<keyword evidence="4 7" id="KW-0133">Cell shape</keyword>
<comment type="similarity">
    <text evidence="2">Belongs to the YkuD family.</text>
</comment>
<protein>
    <submittedName>
        <fullName evidence="10">L,D-transpeptidase family protein</fullName>
    </submittedName>
</protein>
<dbReference type="SUPFAM" id="SSF141523">
    <property type="entry name" value="L,D-transpeptidase catalytic domain-like"/>
    <property type="match status" value="1"/>
</dbReference>
<dbReference type="InterPro" id="IPR005490">
    <property type="entry name" value="LD_TPept_cat_dom"/>
</dbReference>
<sequence>MPLKRSAGKWLLALGLLCAADARAWEARVPDSSEAPLVAVDKSRQRLVLVSPGTPRDYVCSTGCKPGDKRVRGDLKTPEGVYFMTGKRTSGLDFQEYGGIAYPLDYPNPVDRLRGKTGSGIWLHSRGRPVTPYESHGCVVVDLDDMSILSHRLKTGTPVIIAERLRTGNGGAALEAAGRVERRTRGWYEAWRAGGSMEGYYAASASGRALATRLQREQEAFRNRPGKTDIGPVQVLEGPGYWVSWFSQRGTAPGGSAFSGIRRLYWQKGEDGVFRIVGARWEAGAATD</sequence>
<evidence type="ECO:0000313" key="10">
    <source>
        <dbReference type="EMBL" id="HIW79212.1"/>
    </source>
</evidence>
<evidence type="ECO:0000256" key="1">
    <source>
        <dbReference type="ARBA" id="ARBA00004752"/>
    </source>
</evidence>
<evidence type="ECO:0000256" key="7">
    <source>
        <dbReference type="PROSITE-ProRule" id="PRU01373"/>
    </source>
</evidence>
<evidence type="ECO:0000256" key="3">
    <source>
        <dbReference type="ARBA" id="ARBA00022679"/>
    </source>
</evidence>
<keyword evidence="3" id="KW-0808">Transferase</keyword>
<dbReference type="GO" id="GO:0004180">
    <property type="term" value="F:carboxypeptidase activity"/>
    <property type="evidence" value="ECO:0007669"/>
    <property type="project" value="UniProtKB-ARBA"/>
</dbReference>
<dbReference type="GO" id="GO:0071555">
    <property type="term" value="P:cell wall organization"/>
    <property type="evidence" value="ECO:0007669"/>
    <property type="project" value="UniProtKB-UniRule"/>
</dbReference>